<reference evidence="3" key="1">
    <citation type="submission" date="2016-10" db="EMBL/GenBank/DDBJ databases">
        <authorList>
            <person name="Varghese N."/>
            <person name="Submissions S."/>
        </authorList>
    </citation>
    <scope>NUCLEOTIDE SEQUENCE [LARGE SCALE GENOMIC DNA]</scope>
    <source>
        <strain evidence="3">DSM 21580</strain>
    </source>
</reference>
<dbReference type="AlphaFoldDB" id="A0A1H6BFA7"/>
<gene>
    <name evidence="2" type="ORF">SAMN05421847_2855</name>
</gene>
<keyword evidence="1" id="KW-0812">Transmembrane</keyword>
<evidence type="ECO:0000313" key="3">
    <source>
        <dbReference type="Proteomes" id="UP000236738"/>
    </source>
</evidence>
<feature type="transmembrane region" description="Helical" evidence="1">
    <location>
        <begin position="77"/>
        <end position="106"/>
    </location>
</feature>
<feature type="transmembrane region" description="Helical" evidence="1">
    <location>
        <begin position="157"/>
        <end position="179"/>
    </location>
</feature>
<dbReference type="OrthoDB" id="1149172at2"/>
<evidence type="ECO:0000313" key="2">
    <source>
        <dbReference type="EMBL" id="SEG59352.1"/>
    </source>
</evidence>
<feature type="transmembrane region" description="Helical" evidence="1">
    <location>
        <begin position="264"/>
        <end position="288"/>
    </location>
</feature>
<proteinExistence type="predicted"/>
<feature type="transmembrane region" description="Helical" evidence="1">
    <location>
        <begin position="31"/>
        <end position="49"/>
    </location>
</feature>
<keyword evidence="3" id="KW-1185">Reference proteome</keyword>
<evidence type="ECO:0008006" key="4">
    <source>
        <dbReference type="Google" id="ProtNLM"/>
    </source>
</evidence>
<keyword evidence="1" id="KW-0472">Membrane</keyword>
<protein>
    <recommendedName>
        <fullName evidence="4">DUF4013 domain-containing protein</fullName>
    </recommendedName>
</protein>
<organism evidence="2 3">
    <name type="scientific">Halpernia humi</name>
    <dbReference type="NCBI Taxonomy" id="493375"/>
    <lineage>
        <taxon>Bacteria</taxon>
        <taxon>Pseudomonadati</taxon>
        <taxon>Bacteroidota</taxon>
        <taxon>Flavobacteriia</taxon>
        <taxon>Flavobacteriales</taxon>
        <taxon>Weeksellaceae</taxon>
        <taxon>Chryseobacterium group</taxon>
        <taxon>Halpernia</taxon>
    </lineage>
</organism>
<feature type="transmembrane region" description="Helical" evidence="1">
    <location>
        <begin position="219"/>
        <end position="244"/>
    </location>
</feature>
<evidence type="ECO:0000256" key="1">
    <source>
        <dbReference type="SAM" id="Phobius"/>
    </source>
</evidence>
<dbReference type="RefSeq" id="WP_103914698.1">
    <property type="nucleotide sequence ID" value="NZ_FNUS01000008.1"/>
</dbReference>
<dbReference type="EMBL" id="FNUS01000008">
    <property type="protein sequence ID" value="SEG59352.1"/>
    <property type="molecule type" value="Genomic_DNA"/>
</dbReference>
<accession>A0A1H6BFA7</accession>
<name>A0A1H6BFA7_9FLAO</name>
<dbReference type="Proteomes" id="UP000236738">
    <property type="component" value="Unassembled WGS sequence"/>
</dbReference>
<keyword evidence="1" id="KW-1133">Transmembrane helix</keyword>
<feature type="transmembrane region" description="Helical" evidence="1">
    <location>
        <begin position="133"/>
        <end position="151"/>
    </location>
</feature>
<sequence length="323" mass="37398">MQFYQQRDFGQLISDTFNFFKTYGKNYFKNYLALNGTLLLILVVLYIVGYKNIFAQLFAGNVSGQSYYFEQYFQENAAMMVVFGLVFLLLGLISIFLIYTFPVLYLKRLSETGDKNITNAQLLGDFKKNIWKFIKFVLGMFLIMLPLTAILMTISFFLMFIIIGFFLLILIFPVLANVVNLTLFHYFNTENGFFAALSYGFRSQFSYSNSRLKSPFWKYWASSLVMYLIVQTISSVILFVPMILMMVSVFTVPTQNQPAAFGNFFNSTMGIIFFIFYAISILCTFVLMNANYINAGFIYYDSRLDLHQNKDFTEIESIGANEN</sequence>